<keyword evidence="2" id="KW-0009">Actin-binding</keyword>
<reference evidence="7" key="1">
    <citation type="submission" date="2017-02" db="UniProtKB">
        <authorList>
            <consortium name="WormBaseParasite"/>
        </authorList>
    </citation>
    <scope>IDENTIFICATION</scope>
</reference>
<dbReference type="SMART" id="SM00033">
    <property type="entry name" value="CH"/>
    <property type="match status" value="2"/>
</dbReference>
<dbReference type="InterPro" id="IPR001589">
    <property type="entry name" value="Actinin_actin-bd_CS"/>
</dbReference>
<evidence type="ECO:0000313" key="7">
    <source>
        <dbReference type="WBParaSite" id="SPAL_0001632500.1"/>
    </source>
</evidence>
<dbReference type="GO" id="GO:0006997">
    <property type="term" value="P:nucleus organization"/>
    <property type="evidence" value="ECO:0007669"/>
    <property type="project" value="TreeGrafter"/>
</dbReference>
<feature type="region of interest" description="Disordered" evidence="3">
    <location>
        <begin position="639"/>
        <end position="669"/>
    </location>
</feature>
<dbReference type="PANTHER" id="PTHR21524">
    <property type="entry name" value="SPECTRIN REPEAT CONTAINING NUCLEAR ENVELOPE PROTEIN 2"/>
    <property type="match status" value="1"/>
</dbReference>
<dbReference type="GO" id="GO:0048471">
    <property type="term" value="C:perinuclear region of cytoplasm"/>
    <property type="evidence" value="ECO:0007669"/>
    <property type="project" value="TreeGrafter"/>
</dbReference>
<keyword evidence="4" id="KW-1133">Transmembrane helix</keyword>
<dbReference type="InterPro" id="IPR036872">
    <property type="entry name" value="CH_dom_sf"/>
</dbReference>
<organism evidence="6 7">
    <name type="scientific">Strongyloides papillosus</name>
    <name type="common">Intestinal threadworm</name>
    <dbReference type="NCBI Taxonomy" id="174720"/>
    <lineage>
        <taxon>Eukaryota</taxon>
        <taxon>Metazoa</taxon>
        <taxon>Ecdysozoa</taxon>
        <taxon>Nematoda</taxon>
        <taxon>Chromadorea</taxon>
        <taxon>Rhabditida</taxon>
        <taxon>Tylenchina</taxon>
        <taxon>Panagrolaimomorpha</taxon>
        <taxon>Strongyloidoidea</taxon>
        <taxon>Strongyloididae</taxon>
        <taxon>Strongyloides</taxon>
    </lineage>
</organism>
<feature type="transmembrane region" description="Helical" evidence="4">
    <location>
        <begin position="959"/>
        <end position="979"/>
    </location>
</feature>
<dbReference type="GO" id="GO:0003779">
    <property type="term" value="F:actin binding"/>
    <property type="evidence" value="ECO:0007669"/>
    <property type="project" value="UniProtKB-KW"/>
</dbReference>
<dbReference type="GO" id="GO:0005635">
    <property type="term" value="C:nuclear envelope"/>
    <property type="evidence" value="ECO:0007669"/>
    <property type="project" value="TreeGrafter"/>
</dbReference>
<sequence length="1015" mass="111908">MDFLKYLKSNDSSSGKNHLHDERIAKQKKTYTKWVNNVLQDHGSPYRVKDLYDDLRSGVVLADVVYAFTGVRLKVSTPSSLDDKVIMSSNLSLVLESMRSDGIDLVNNNIGDIYDGKPKIVLGLIWQMILHYDIRRSIQHHQDLSYSDTDRSFSSHENGSIKSYKSSPTNKIKNVVMSPITSYKKKKEKKKRTIERGQCNKIILSWLEREICVPYGIKISNFSSDWKDGVAFMALVHKFCPSLVDMEIVRKSTSYDNISCAFKYAFEYLGIKSILEVDDILCDFPEDSAITLYVSQFMKIDALRLEDEDKAVGKIGTPEDLPLLDGAISSSPIGNAVVTEKVVVREESVEEEIQTRQFILAGGPLSTVSEESCEDASMDSQYVMNACKQMKNVVYGDHDDYSIEFVREPTDSFIVSSETNDSVFERSIVSKSERTMDEEVVQFTENNNLPSPNDVIESYDRGLENIFSSIFGSGAPEDNSGNTSNFCDVESATSYVKQLTSSVGLGMEITDDSVVSTDTDSGDEGDIECCLDEMPSFRNKSFFDDSQESSSTSETIVQSATSANLDVVETVDSLVDAVVALMEMDSKSGSEVSAVSNESQSIVDETDYEDDYVEESVCSNKTEDVTCGDTLNDVGKIEEERTDSTQEAENANLCEDDSGETPYSVEEGQGDNFHLMPWLMAPFEKVYEMMNDSGAGEYVEGYSTSLKATSLQDCVAEEAVGDCSLLPTSDITLDLNESSPLNTSSLNASVENHEDAGNEDNSMDESLLNEVANIKEIVEDIASKVQSIPGDRSGQHYNFSDRVNEELLSLDFPEKSIEEQIKDIAEAVGTLSTVYTEGLQKIEENSESEESPNQDVTEDMGSVTDSENPCNECADVSPATPAHMLEVCPEYPDSCVNNNNLDGSLLDKDTGLRVRFAESSGEEKPLCTSNDTLEVDSIDEVDEASTLGVKEVPKTHSSYTFGMLLLFVIMLVGILCFVYDCAKCLGGCGSTSSSSSLCCAPFEMRIQRLGGHVPF</sequence>
<dbReference type="STRING" id="174720.A0A0N5CEN7"/>
<keyword evidence="4" id="KW-0812">Transmembrane</keyword>
<feature type="compositionally biased region" description="Acidic residues" evidence="3">
    <location>
        <begin position="845"/>
        <end position="858"/>
    </location>
</feature>
<accession>A0A0N5CEN7</accession>
<name>A0A0N5CEN7_STREA</name>
<dbReference type="PROSITE" id="PS00019">
    <property type="entry name" value="ACTININ_1"/>
    <property type="match status" value="1"/>
</dbReference>
<evidence type="ECO:0000256" key="4">
    <source>
        <dbReference type="SAM" id="Phobius"/>
    </source>
</evidence>
<dbReference type="InterPro" id="IPR001715">
    <property type="entry name" value="CH_dom"/>
</dbReference>
<evidence type="ECO:0000259" key="5">
    <source>
        <dbReference type="PROSITE" id="PS50021"/>
    </source>
</evidence>
<proteinExistence type="predicted"/>
<evidence type="ECO:0000256" key="2">
    <source>
        <dbReference type="ARBA" id="ARBA00023203"/>
    </source>
</evidence>
<feature type="region of interest" description="Disordered" evidence="3">
    <location>
        <begin position="742"/>
        <end position="762"/>
    </location>
</feature>
<dbReference type="AlphaFoldDB" id="A0A0N5CEN7"/>
<feature type="domain" description="Calponin-homology (CH)" evidence="5">
    <location>
        <begin position="25"/>
        <end position="133"/>
    </location>
</feature>
<keyword evidence="1" id="KW-0677">Repeat</keyword>
<protein>
    <submittedName>
        <fullName evidence="7">Calponin-homology (CH) domain-containing protein</fullName>
    </submittedName>
</protein>
<dbReference type="PROSITE" id="PS50021">
    <property type="entry name" value="CH"/>
    <property type="match status" value="2"/>
</dbReference>
<dbReference type="Pfam" id="PF00307">
    <property type="entry name" value="CH"/>
    <property type="match status" value="2"/>
</dbReference>
<dbReference type="GO" id="GO:0007010">
    <property type="term" value="P:cytoskeleton organization"/>
    <property type="evidence" value="ECO:0007669"/>
    <property type="project" value="TreeGrafter"/>
</dbReference>
<feature type="domain" description="Calponin-homology (CH)" evidence="5">
    <location>
        <begin position="197"/>
        <end position="302"/>
    </location>
</feature>
<dbReference type="GO" id="GO:0007097">
    <property type="term" value="P:nuclear migration"/>
    <property type="evidence" value="ECO:0007669"/>
    <property type="project" value="TreeGrafter"/>
</dbReference>
<keyword evidence="6" id="KW-1185">Reference proteome</keyword>
<dbReference type="Proteomes" id="UP000046392">
    <property type="component" value="Unplaced"/>
</dbReference>
<feature type="region of interest" description="Disordered" evidence="3">
    <location>
        <begin position="842"/>
        <end position="874"/>
    </location>
</feature>
<dbReference type="Gene3D" id="1.10.418.10">
    <property type="entry name" value="Calponin-like domain"/>
    <property type="match status" value="2"/>
</dbReference>
<dbReference type="SUPFAM" id="SSF47576">
    <property type="entry name" value="Calponin-homology domain, CH-domain"/>
    <property type="match status" value="1"/>
</dbReference>
<feature type="region of interest" description="Disordered" evidence="3">
    <location>
        <begin position="1"/>
        <end position="22"/>
    </location>
</feature>
<evidence type="ECO:0000256" key="1">
    <source>
        <dbReference type="ARBA" id="ARBA00022737"/>
    </source>
</evidence>
<dbReference type="GO" id="GO:0019894">
    <property type="term" value="F:kinesin binding"/>
    <property type="evidence" value="ECO:0007669"/>
    <property type="project" value="TreeGrafter"/>
</dbReference>
<keyword evidence="4" id="KW-0472">Membrane</keyword>
<dbReference type="PANTHER" id="PTHR21524:SF5">
    <property type="entry name" value="SPECTRIN REPEAT CONTAINING NUCLEAR ENVELOPE PROTEIN 2"/>
    <property type="match status" value="1"/>
</dbReference>
<evidence type="ECO:0000256" key="3">
    <source>
        <dbReference type="SAM" id="MobiDB-lite"/>
    </source>
</evidence>
<dbReference type="WBParaSite" id="SPAL_0001632500.1">
    <property type="protein sequence ID" value="SPAL_0001632500.1"/>
    <property type="gene ID" value="SPAL_0001632500"/>
</dbReference>
<evidence type="ECO:0000313" key="6">
    <source>
        <dbReference type="Proteomes" id="UP000046392"/>
    </source>
</evidence>